<evidence type="ECO:0000259" key="1">
    <source>
        <dbReference type="Pfam" id="PF03184"/>
    </source>
</evidence>
<organism evidence="2 4">
    <name type="scientific">Rhizophagus clarus</name>
    <dbReference type="NCBI Taxonomy" id="94130"/>
    <lineage>
        <taxon>Eukaryota</taxon>
        <taxon>Fungi</taxon>
        <taxon>Fungi incertae sedis</taxon>
        <taxon>Mucoromycota</taxon>
        <taxon>Glomeromycotina</taxon>
        <taxon>Glomeromycetes</taxon>
        <taxon>Glomerales</taxon>
        <taxon>Glomeraceae</taxon>
        <taxon>Rhizophagus</taxon>
    </lineage>
</organism>
<evidence type="ECO:0000313" key="2">
    <source>
        <dbReference type="EMBL" id="GBB94966.1"/>
    </source>
</evidence>
<keyword evidence="4" id="KW-1185">Reference proteome</keyword>
<reference evidence="2 4" key="1">
    <citation type="submission" date="2017-11" db="EMBL/GenBank/DDBJ databases">
        <title>The genome of Rhizophagus clarus HR1 reveals common genetic basis of auxotrophy among arbuscular mycorrhizal fungi.</title>
        <authorList>
            <person name="Kobayashi Y."/>
        </authorList>
    </citation>
    <scope>NUCLEOTIDE SEQUENCE [LARGE SCALE GENOMIC DNA]</scope>
    <source>
        <strain evidence="2 4">HR1</strain>
    </source>
</reference>
<evidence type="ECO:0000313" key="3">
    <source>
        <dbReference type="EMBL" id="GES80648.1"/>
    </source>
</evidence>
<dbReference type="InterPro" id="IPR004875">
    <property type="entry name" value="DDE_SF_endonuclease_dom"/>
</dbReference>
<dbReference type="OrthoDB" id="2426957at2759"/>
<feature type="domain" description="DDE-1" evidence="1">
    <location>
        <begin position="83"/>
        <end position="190"/>
    </location>
</feature>
<reference evidence="3" key="2">
    <citation type="submission" date="2019-10" db="EMBL/GenBank/DDBJ databases">
        <title>Conservation and host-specific expression of non-tandemly repeated heterogenous ribosome RNA gene in arbuscular mycorrhizal fungi.</title>
        <authorList>
            <person name="Maeda T."/>
            <person name="Kobayashi Y."/>
            <person name="Nakagawa T."/>
            <person name="Ezawa T."/>
            <person name="Yamaguchi K."/>
            <person name="Bino T."/>
            <person name="Nishimoto Y."/>
            <person name="Shigenobu S."/>
            <person name="Kawaguchi M."/>
        </authorList>
    </citation>
    <scope>NUCLEOTIDE SEQUENCE</scope>
    <source>
        <strain evidence="3">HR1</strain>
    </source>
</reference>
<dbReference type="EMBL" id="BEXD01001616">
    <property type="protein sequence ID" value="GBB94966.1"/>
    <property type="molecule type" value="Genomic_DNA"/>
</dbReference>
<dbReference type="AlphaFoldDB" id="A0A2Z6RS56"/>
<dbReference type="Proteomes" id="UP000247702">
    <property type="component" value="Unassembled WGS sequence"/>
</dbReference>
<dbReference type="GO" id="GO:0003676">
    <property type="term" value="F:nucleic acid binding"/>
    <property type="evidence" value="ECO:0007669"/>
    <property type="project" value="InterPro"/>
</dbReference>
<accession>A0A2Z6RS56</accession>
<sequence length="287" mass="33465">MKRFDLSLRRKTKISQKLPEDTDEKLENFKRFIIQLRLQYNFDLNSIYNMNETSIWFNIVRNMTINNKGDKTLHIRTTGNDKNQFTVVLTCSADGSKYPPICIFKGKQLPHGEVISKGVICWFQENGWMTSDLIKKYIEFLFRLRIAENLSKEPAMMVYDSFQGYLEESIKDKFKQHDFHLAIIPAELTSGAGETEAGNLKRARIGDVCDWVRHLWDAIFDQIIFNSFKKCAISNILDRSEDDIVYEEIDKLIAEIKEENLDELDDSTEIVTIKILISLFLNKLLQS</sequence>
<evidence type="ECO:0000313" key="4">
    <source>
        <dbReference type="Proteomes" id="UP000247702"/>
    </source>
</evidence>
<name>A0A2Z6RS56_9GLOM</name>
<dbReference type="EMBL" id="BLAL01000050">
    <property type="protein sequence ID" value="GES80648.1"/>
    <property type="molecule type" value="Genomic_DNA"/>
</dbReference>
<gene>
    <name evidence="3" type="ORF">RCL2_000792100</name>
    <name evidence="2" type="ORF">RclHR1_24520002</name>
</gene>
<dbReference type="Pfam" id="PF03184">
    <property type="entry name" value="DDE_1"/>
    <property type="match status" value="1"/>
</dbReference>
<proteinExistence type="predicted"/>
<protein>
    <submittedName>
        <fullName evidence="3">Pogo transposable element with KRAB domain</fullName>
    </submittedName>
</protein>
<dbReference type="STRING" id="94130.A0A2Z6RS56"/>
<dbReference type="Proteomes" id="UP000615446">
    <property type="component" value="Unassembled WGS sequence"/>
</dbReference>
<comment type="caution">
    <text evidence="2">The sequence shown here is derived from an EMBL/GenBank/DDBJ whole genome shotgun (WGS) entry which is preliminary data.</text>
</comment>